<reference evidence="5 6" key="1">
    <citation type="submission" date="2019-03" db="EMBL/GenBank/DDBJ databases">
        <title>Roseomonas sp. a novel Roseomonas species isolated from Sea whip Gorgonian.</title>
        <authorList>
            <person name="Li F."/>
            <person name="Pan X."/>
            <person name="Huang S."/>
            <person name="Li Z."/>
            <person name="Meng B."/>
        </authorList>
    </citation>
    <scope>NUCLEOTIDE SEQUENCE [LARGE SCALE GENOMIC DNA]</scope>
    <source>
        <strain evidence="5 6">M0104</strain>
    </source>
</reference>
<evidence type="ECO:0000259" key="4">
    <source>
        <dbReference type="PROSITE" id="PS50405"/>
    </source>
</evidence>
<comment type="caution">
    <text evidence="5">The sequence shown here is derived from an EMBL/GenBank/DDBJ whole genome shotgun (WGS) entry which is preliminary data.</text>
</comment>
<dbReference type="InterPro" id="IPR010987">
    <property type="entry name" value="Glutathione-S-Trfase_C-like"/>
</dbReference>
<keyword evidence="6" id="KW-1185">Reference proteome</keyword>
<dbReference type="SFLD" id="SFLDG00358">
    <property type="entry name" value="Main_(cytGST)"/>
    <property type="match status" value="1"/>
</dbReference>
<evidence type="ECO:0000256" key="1">
    <source>
        <dbReference type="ARBA" id="ARBA00007409"/>
    </source>
</evidence>
<dbReference type="PANTHER" id="PTHR44051">
    <property type="entry name" value="GLUTATHIONE S-TRANSFERASE-RELATED"/>
    <property type="match status" value="1"/>
</dbReference>
<dbReference type="Pfam" id="PF13410">
    <property type="entry name" value="GST_C_2"/>
    <property type="match status" value="1"/>
</dbReference>
<evidence type="ECO:0000313" key="6">
    <source>
        <dbReference type="Proteomes" id="UP000460715"/>
    </source>
</evidence>
<dbReference type="Pfam" id="PF13409">
    <property type="entry name" value="GST_N_2"/>
    <property type="match status" value="1"/>
</dbReference>
<dbReference type="OrthoDB" id="9810080at2"/>
<dbReference type="PANTHER" id="PTHR44051:SF19">
    <property type="entry name" value="DISULFIDE-BOND OXIDOREDUCTASE YFCG"/>
    <property type="match status" value="1"/>
</dbReference>
<gene>
    <name evidence="5" type="ORF">E0493_08875</name>
</gene>
<proteinExistence type="inferred from homology"/>
<dbReference type="AlphaFoldDB" id="A0A845BBE1"/>
<organism evidence="5 6">
    <name type="scientific">Teichococcus coralli</name>
    <dbReference type="NCBI Taxonomy" id="2545983"/>
    <lineage>
        <taxon>Bacteria</taxon>
        <taxon>Pseudomonadati</taxon>
        <taxon>Pseudomonadota</taxon>
        <taxon>Alphaproteobacteria</taxon>
        <taxon>Acetobacterales</taxon>
        <taxon>Roseomonadaceae</taxon>
        <taxon>Roseomonas</taxon>
    </lineage>
</organism>
<dbReference type="InterPro" id="IPR004045">
    <property type="entry name" value="Glutathione_S-Trfase_N"/>
</dbReference>
<feature type="domain" description="GST N-terminal" evidence="3">
    <location>
        <begin position="1"/>
        <end position="82"/>
    </location>
</feature>
<feature type="domain" description="GST C-terminal" evidence="4">
    <location>
        <begin position="88"/>
        <end position="207"/>
    </location>
</feature>
<dbReference type="EMBL" id="SNVJ01000006">
    <property type="protein sequence ID" value="MXP63460.1"/>
    <property type="molecule type" value="Genomic_DNA"/>
</dbReference>
<dbReference type="InterPro" id="IPR040079">
    <property type="entry name" value="Glutathione_S-Trfase"/>
</dbReference>
<dbReference type="SUPFAM" id="SSF47616">
    <property type="entry name" value="GST C-terminal domain-like"/>
    <property type="match status" value="1"/>
</dbReference>
<dbReference type="Gene3D" id="1.20.1050.10">
    <property type="match status" value="1"/>
</dbReference>
<dbReference type="GO" id="GO:0016740">
    <property type="term" value="F:transferase activity"/>
    <property type="evidence" value="ECO:0007669"/>
    <property type="project" value="UniProtKB-KW"/>
</dbReference>
<comment type="similarity">
    <text evidence="1">Belongs to the GST superfamily.</text>
</comment>
<evidence type="ECO:0000259" key="3">
    <source>
        <dbReference type="PROSITE" id="PS50404"/>
    </source>
</evidence>
<dbReference type="PROSITE" id="PS50405">
    <property type="entry name" value="GST_CTER"/>
    <property type="match status" value="1"/>
</dbReference>
<evidence type="ECO:0000313" key="5">
    <source>
        <dbReference type="EMBL" id="MXP63460.1"/>
    </source>
</evidence>
<protein>
    <submittedName>
        <fullName evidence="5">Glutathione S-transferase</fullName>
    </submittedName>
</protein>
<dbReference type="PROSITE" id="PS50404">
    <property type="entry name" value="GST_NTER"/>
    <property type="match status" value="1"/>
</dbReference>
<keyword evidence="2 5" id="KW-0808">Transferase</keyword>
<dbReference type="Gene3D" id="3.40.30.10">
    <property type="entry name" value="Glutaredoxin"/>
    <property type="match status" value="1"/>
</dbReference>
<dbReference type="RefSeq" id="WP_160936589.1">
    <property type="nucleotide sequence ID" value="NZ_SNVJ01000006.1"/>
</dbReference>
<dbReference type="SFLD" id="SFLDS00019">
    <property type="entry name" value="Glutathione_Transferase_(cytos"/>
    <property type="match status" value="1"/>
</dbReference>
<dbReference type="SUPFAM" id="SSF52833">
    <property type="entry name" value="Thioredoxin-like"/>
    <property type="match status" value="1"/>
</dbReference>
<accession>A0A845BBE1</accession>
<dbReference type="CDD" id="cd03047">
    <property type="entry name" value="GST_N_2"/>
    <property type="match status" value="1"/>
</dbReference>
<dbReference type="FunFam" id="3.40.30.10:FF:000039">
    <property type="entry name" value="Glutathione S-transferase domain"/>
    <property type="match status" value="1"/>
</dbReference>
<evidence type="ECO:0000256" key="2">
    <source>
        <dbReference type="ARBA" id="ARBA00022679"/>
    </source>
</evidence>
<dbReference type="SFLD" id="SFLDG01150">
    <property type="entry name" value="Main.1:_Beta-like"/>
    <property type="match status" value="1"/>
</dbReference>
<dbReference type="InterPro" id="IPR036249">
    <property type="entry name" value="Thioredoxin-like_sf"/>
</dbReference>
<sequence length="207" mass="23545">MPVIWGRANSSNVMKVLWFCAEAGLEHERRDAGGAFGVTNEPAYKARNPMSLVPTLEEPDGWSLWESNTILRYLASTTPGGAALLPQQPRARAQVERWMDWQLAHLTPPMTTIFFTYVRIPEAERDWPATQAALTQAGKLWRILDRQLEGKEYVEGAFSVADIVFGPHIHRWFALPVERPELPNLRGWYDRLLARPHFARLIAGPMT</sequence>
<dbReference type="Proteomes" id="UP000460715">
    <property type="component" value="Unassembled WGS sequence"/>
</dbReference>
<name>A0A845BBE1_9PROT</name>
<dbReference type="InterPro" id="IPR036282">
    <property type="entry name" value="Glutathione-S-Trfase_C_sf"/>
</dbReference>